<evidence type="ECO:0000313" key="4">
    <source>
        <dbReference type="Proteomes" id="UP000051952"/>
    </source>
</evidence>
<evidence type="ECO:0000256" key="1">
    <source>
        <dbReference type="ARBA" id="ARBA00023002"/>
    </source>
</evidence>
<keyword evidence="1" id="KW-0560">Oxidoreductase</keyword>
<evidence type="ECO:0000259" key="2">
    <source>
        <dbReference type="PROSITE" id="PS51387"/>
    </source>
</evidence>
<dbReference type="InterPro" id="IPR016169">
    <property type="entry name" value="FAD-bd_PCMH_sub2"/>
</dbReference>
<dbReference type="InterPro" id="IPR010031">
    <property type="entry name" value="FAD_lactone_oxidase-like"/>
</dbReference>
<dbReference type="PROSITE" id="PS51387">
    <property type="entry name" value="FAD_PCMH"/>
    <property type="match status" value="1"/>
</dbReference>
<dbReference type="Pfam" id="PF01565">
    <property type="entry name" value="FAD_binding_4"/>
    <property type="match status" value="1"/>
</dbReference>
<protein>
    <submittedName>
        <fullName evidence="3">Oxidoreductase, putative</fullName>
    </submittedName>
</protein>
<dbReference type="SUPFAM" id="SSF56176">
    <property type="entry name" value="FAD-binding/transporter-associated domain-like"/>
    <property type="match status" value="1"/>
</dbReference>
<feature type="domain" description="FAD-binding PCMH-type" evidence="2">
    <location>
        <begin position="67"/>
        <end position="267"/>
    </location>
</feature>
<reference evidence="4" key="1">
    <citation type="submission" date="2015-09" db="EMBL/GenBank/DDBJ databases">
        <authorList>
            <consortium name="Pathogen Informatics"/>
        </authorList>
    </citation>
    <scope>NUCLEOTIDE SEQUENCE [LARGE SCALE GENOMIC DNA]</scope>
    <source>
        <strain evidence="4">Lake Konstanz</strain>
    </source>
</reference>
<dbReference type="PIRSF" id="PIRSF000136">
    <property type="entry name" value="LGO_GLO"/>
    <property type="match status" value="1"/>
</dbReference>
<dbReference type="Gene3D" id="3.30.465.10">
    <property type="match status" value="1"/>
</dbReference>
<dbReference type="InterPro" id="IPR006094">
    <property type="entry name" value="Oxid_FAD_bind_N"/>
</dbReference>
<dbReference type="GO" id="GO:0016020">
    <property type="term" value="C:membrane"/>
    <property type="evidence" value="ECO:0007669"/>
    <property type="project" value="InterPro"/>
</dbReference>
<dbReference type="InterPro" id="IPR007173">
    <property type="entry name" value="ALO_C"/>
</dbReference>
<sequence>MKLSHIACIFVALLGAIVWQIVHVVVEFEYSSYSSPHSATALSRWNQLTTATTNGVAPTFCNFDGNVCCRTSTEVQFPKSIEEVQEVVRDAVMRGSRVRVSGAGHSMSSVVCDPTPRGDSVNGGAPPLTILSLDRMQRVLDVHRLAMNDTASLLSSPLDVTTAYVTVEAGLRLIELNRALRYLGLGLKNMGLIQEQSVAGLMATGVHGTGNRLPSIPSIVHSMDVVLANGSLVTWSRDSNPEMFRYARLHLGLFGVVVRATLEVTDLYDLQRHNAVTTLEQVLKHMHEHQRTFRHYQFWWVAGTKYALVNAMDMVEVPVIADGGDIPLMCHVFRQHLPVMRAAQSVGLRPCKFHVDLDAVDSSSIVSPPPQPPKVLTPLRKALSAFKTDLTFDIAVRLSNMFPSVGPLILQLLPYLEPESEDLVGWGPDILTFPGINFHAVRYTELEYFVPMKYATTAVRWFVSFAEEHRVDCPINSIDPIRTVRGDNVPLSPLYGWYGDNDNDGDNGGGIALSFVLVQRDDIFTQCASIVEAAMLKMEGRPHWGKRHPLVRTYEDVVALFGADVVDRYRAAVLDADPHGVFQTEELRVLFGLMTTTSH</sequence>
<dbReference type="InterPro" id="IPR036318">
    <property type="entry name" value="FAD-bd_PCMH-like_sf"/>
</dbReference>
<dbReference type="AlphaFoldDB" id="A0A0S4J0A2"/>
<dbReference type="InterPro" id="IPR016166">
    <property type="entry name" value="FAD-bd_PCMH"/>
</dbReference>
<dbReference type="Pfam" id="PF04030">
    <property type="entry name" value="ALO"/>
    <property type="match status" value="1"/>
</dbReference>
<dbReference type="PANTHER" id="PTHR43762">
    <property type="entry name" value="L-GULONOLACTONE OXIDASE"/>
    <property type="match status" value="1"/>
</dbReference>
<evidence type="ECO:0000313" key="3">
    <source>
        <dbReference type="EMBL" id="CUG06225.1"/>
    </source>
</evidence>
<dbReference type="Gene3D" id="3.30.43.10">
    <property type="entry name" value="Uridine Diphospho-n-acetylenolpyruvylglucosamine Reductase, domain 2"/>
    <property type="match status" value="1"/>
</dbReference>
<dbReference type="Proteomes" id="UP000051952">
    <property type="component" value="Unassembled WGS sequence"/>
</dbReference>
<dbReference type="OrthoDB" id="610608at2759"/>
<proteinExistence type="predicted"/>
<dbReference type="Gene3D" id="3.30.70.2520">
    <property type="match status" value="1"/>
</dbReference>
<accession>A0A0S4J0A2</accession>
<keyword evidence="4" id="KW-1185">Reference proteome</keyword>
<dbReference type="GO" id="GO:0071949">
    <property type="term" value="F:FAD binding"/>
    <property type="evidence" value="ECO:0007669"/>
    <property type="project" value="InterPro"/>
</dbReference>
<organism evidence="3 4">
    <name type="scientific">Bodo saltans</name>
    <name type="common">Flagellated protozoan</name>
    <dbReference type="NCBI Taxonomy" id="75058"/>
    <lineage>
        <taxon>Eukaryota</taxon>
        <taxon>Discoba</taxon>
        <taxon>Euglenozoa</taxon>
        <taxon>Kinetoplastea</taxon>
        <taxon>Metakinetoplastina</taxon>
        <taxon>Eubodonida</taxon>
        <taxon>Bodonidae</taxon>
        <taxon>Bodo</taxon>
    </lineage>
</organism>
<dbReference type="VEuPathDB" id="TriTrypDB:BSAL_72040"/>
<dbReference type="InterPro" id="IPR016167">
    <property type="entry name" value="FAD-bd_PCMH_sub1"/>
</dbReference>
<dbReference type="EMBL" id="CYKH01000568">
    <property type="protein sequence ID" value="CUG06225.1"/>
    <property type="molecule type" value="Genomic_DNA"/>
</dbReference>
<gene>
    <name evidence="3" type="ORF">BSAL_72040</name>
</gene>
<dbReference type="GO" id="GO:0003885">
    <property type="term" value="F:D-arabinono-1,4-lactone oxidase activity"/>
    <property type="evidence" value="ECO:0007669"/>
    <property type="project" value="InterPro"/>
</dbReference>
<name>A0A0S4J0A2_BODSA</name>
<dbReference type="PANTHER" id="PTHR43762:SF1">
    <property type="entry name" value="D-ARABINONO-1,4-LACTONE OXIDASE"/>
    <property type="match status" value="1"/>
</dbReference>